<comment type="caution">
    <text evidence="2">The sequence shown here is derived from an EMBL/GenBank/DDBJ whole genome shotgun (WGS) entry which is preliminary data.</text>
</comment>
<evidence type="ECO:0000313" key="3">
    <source>
        <dbReference type="Proteomes" id="UP001600894"/>
    </source>
</evidence>
<dbReference type="SUPFAM" id="SSF54001">
    <property type="entry name" value="Cysteine proteinases"/>
    <property type="match status" value="1"/>
</dbReference>
<gene>
    <name evidence="2" type="ORF">F130042H8_26490</name>
</gene>
<dbReference type="EMBL" id="BAABXL010000001">
    <property type="protein sequence ID" value="GAA6269589.1"/>
    <property type="molecule type" value="Genomic_DNA"/>
</dbReference>
<evidence type="ECO:0008006" key="4">
    <source>
        <dbReference type="Google" id="ProtNLM"/>
    </source>
</evidence>
<keyword evidence="1" id="KW-0732">Signal</keyword>
<keyword evidence="3" id="KW-1185">Reference proteome</keyword>
<evidence type="ECO:0000313" key="2">
    <source>
        <dbReference type="EMBL" id="GAA6269589.1"/>
    </source>
</evidence>
<reference evidence="2 3" key="1">
    <citation type="submission" date="2024-04" db="EMBL/GenBank/DDBJ databases">
        <title>Defined microbial consortia suppress multidrug-resistant proinflammatory Enterobacteriaceae via ecological control.</title>
        <authorList>
            <person name="Furuichi M."/>
            <person name="Kawaguchi T."/>
            <person name="Pust M."/>
            <person name="Yasuma K."/>
            <person name="Plichta D."/>
            <person name="Hasegawa N."/>
            <person name="Ohya T."/>
            <person name="Bhattarai S."/>
            <person name="Sasajima S."/>
            <person name="Aoto Y."/>
            <person name="Tuganbaev T."/>
            <person name="Yaginuma M."/>
            <person name="Ueda M."/>
            <person name="Okahashi N."/>
            <person name="Amafuji K."/>
            <person name="Kiridooshi Y."/>
            <person name="Sugita K."/>
            <person name="Strazar M."/>
            <person name="Skelly A."/>
            <person name="Suda W."/>
            <person name="Hattori M."/>
            <person name="Nakamoto N."/>
            <person name="Caballero S."/>
            <person name="Norman J."/>
            <person name="Olle B."/>
            <person name="Tanoue T."/>
            <person name="Arita M."/>
            <person name="Bucci V."/>
            <person name="Atarashi K."/>
            <person name="Xavier R."/>
            <person name="Honda K."/>
        </authorList>
    </citation>
    <scope>NUCLEOTIDE SEQUENCE [LARGE SCALE GENOMIC DNA]</scope>
    <source>
        <strain evidence="3">f13</strain>
    </source>
</reference>
<feature type="signal peptide" evidence="1">
    <location>
        <begin position="1"/>
        <end position="24"/>
    </location>
</feature>
<name>A0ABQ0AZX8_9FIRM</name>
<dbReference type="InterPro" id="IPR038765">
    <property type="entry name" value="Papain-like_cys_pep_sf"/>
</dbReference>
<dbReference type="RefSeq" id="WP_390470356.1">
    <property type="nucleotide sequence ID" value="NZ_BAABXL010000001.1"/>
</dbReference>
<feature type="chain" id="PRO_5045982763" description="Transglutaminase-like domain-containing protein" evidence="1">
    <location>
        <begin position="25"/>
        <end position="322"/>
    </location>
</feature>
<protein>
    <recommendedName>
        <fullName evidence="4">Transglutaminase-like domain-containing protein</fullName>
    </recommendedName>
</protein>
<accession>A0ABQ0AZX8</accession>
<sequence>MKKLVKVLAVTAAMMALTSMTVFADQGQPAEQVQTESTTESSDEYPLKGRVEKYLGVTDEGYLTWYWNGPHVINEGIVPAGMTGWSYIDQRSIEDKDPNYHIGLSGRGIAVLGILSGNPYKNNASDTPETAQLLGEVREFMNSFDWRSASDLEKATRICERIHQADYDYDAANEAYETGWSDSPSYGAYGCLVNGKAVCQGYTEAANLLALCVGLTSAEMGDVGHTYPLFLVDGVWLANEPTTKDKYFTVANVYKYNPGYQMMLNIGGDLSDFTEVTKYQGIGQYCYQVGYTIPTDKNQLSKFGSLGEVFGETTIDFNDEYR</sequence>
<evidence type="ECO:0000256" key="1">
    <source>
        <dbReference type="SAM" id="SignalP"/>
    </source>
</evidence>
<organism evidence="2 3">
    <name type="scientific">Enterocloster alcoholdehydrogenati</name>
    <dbReference type="NCBI Taxonomy" id="2547410"/>
    <lineage>
        <taxon>Bacteria</taxon>
        <taxon>Bacillati</taxon>
        <taxon>Bacillota</taxon>
        <taxon>Clostridia</taxon>
        <taxon>Lachnospirales</taxon>
        <taxon>Lachnospiraceae</taxon>
        <taxon>Enterocloster</taxon>
    </lineage>
</organism>
<proteinExistence type="predicted"/>
<dbReference type="Proteomes" id="UP001600894">
    <property type="component" value="Unassembled WGS sequence"/>
</dbReference>